<evidence type="ECO:0000256" key="1">
    <source>
        <dbReference type="ARBA" id="ARBA00022723"/>
    </source>
</evidence>
<evidence type="ECO:0000256" key="3">
    <source>
        <dbReference type="ARBA" id="ARBA00023004"/>
    </source>
</evidence>
<comment type="caution">
    <text evidence="6">The sequence shown here is derived from an EMBL/GenBank/DDBJ whole genome shotgun (WGS) entry which is preliminary data.</text>
</comment>
<name>A0A545T5L0_9PROT</name>
<dbReference type="PANTHER" id="PTHR42988">
    <property type="entry name" value="PHOSPHOHYDROLASE"/>
    <property type="match status" value="1"/>
</dbReference>
<dbReference type="InterPro" id="IPR026575">
    <property type="entry name" value="GpdQ/CpdA-like"/>
</dbReference>
<evidence type="ECO:0000313" key="6">
    <source>
        <dbReference type="EMBL" id="TQV72521.1"/>
    </source>
</evidence>
<organism evidence="6 7">
    <name type="scientific">Denitrobaculum tricleocarpae</name>
    <dbReference type="NCBI Taxonomy" id="2591009"/>
    <lineage>
        <taxon>Bacteria</taxon>
        <taxon>Pseudomonadati</taxon>
        <taxon>Pseudomonadota</taxon>
        <taxon>Alphaproteobacteria</taxon>
        <taxon>Rhodospirillales</taxon>
        <taxon>Rhodospirillaceae</taxon>
        <taxon>Denitrobaculum</taxon>
    </lineage>
</organism>
<keyword evidence="1" id="KW-0479">Metal-binding</keyword>
<dbReference type="AlphaFoldDB" id="A0A545T5L0"/>
<dbReference type="OrthoDB" id="651281at2"/>
<dbReference type="GO" id="GO:0004112">
    <property type="term" value="F:cyclic-nucleotide phosphodiesterase activity"/>
    <property type="evidence" value="ECO:0007669"/>
    <property type="project" value="InterPro"/>
</dbReference>
<evidence type="ECO:0000259" key="5">
    <source>
        <dbReference type="Pfam" id="PF00149"/>
    </source>
</evidence>
<accession>A0A545T5L0</accession>
<dbReference type="PANTHER" id="PTHR42988:SF2">
    <property type="entry name" value="CYCLIC NUCLEOTIDE PHOSPHODIESTERASE CBUA0032-RELATED"/>
    <property type="match status" value="1"/>
</dbReference>
<gene>
    <name evidence="6" type="ORF">FKG95_25990</name>
</gene>
<dbReference type="RefSeq" id="WP_142899368.1">
    <property type="nucleotide sequence ID" value="NZ_ML660063.1"/>
</dbReference>
<keyword evidence="2" id="KW-0378">Hydrolase</keyword>
<keyword evidence="3" id="KW-0408">Iron</keyword>
<evidence type="ECO:0000256" key="4">
    <source>
        <dbReference type="ARBA" id="ARBA00025742"/>
    </source>
</evidence>
<dbReference type="GO" id="GO:0046872">
    <property type="term" value="F:metal ion binding"/>
    <property type="evidence" value="ECO:0007669"/>
    <property type="project" value="UniProtKB-KW"/>
</dbReference>
<sequence length="270" mass="29319">MIVAQITDTHIKPRGALAYGRLNTAPFLAAAVAHINTLDPLPDLVILTGDVTDGGAPEEFDHVRELLAPLTPPLIALPGNHDRRETFREAFRDRADMPEHGHLSYAEERFPLRLVMVDDTVPGQPHGEVTAELADWLEHTLAAASGKPTLVAMHHPPFITGIGHMDVQNCRGSERLAAVLEKHPQVLGLVCGHVHRNILTAFAGKPASVCPSQAHAVSLALTPDAPPSYHMEPPSLHLHRWHDDATPFGSLLTHQSFIGDIDGPHSFAMK</sequence>
<keyword evidence="7" id="KW-1185">Reference proteome</keyword>
<feature type="domain" description="Calcineurin-like phosphoesterase" evidence="5">
    <location>
        <begin position="3"/>
        <end position="196"/>
    </location>
</feature>
<dbReference type="CDD" id="cd07402">
    <property type="entry name" value="MPP_GpdQ"/>
    <property type="match status" value="1"/>
</dbReference>
<dbReference type="InterPro" id="IPR004843">
    <property type="entry name" value="Calcineurin-like_PHP"/>
</dbReference>
<dbReference type="Proteomes" id="UP000315252">
    <property type="component" value="Unassembled WGS sequence"/>
</dbReference>
<dbReference type="InterPro" id="IPR042283">
    <property type="entry name" value="GpdQ_catalytic"/>
</dbReference>
<comment type="similarity">
    <text evidence="4">Belongs to the cyclic nucleotide phosphodiesterase class-III family.</text>
</comment>
<dbReference type="InterPro" id="IPR042281">
    <property type="entry name" value="GpdQ_beta-strand"/>
</dbReference>
<dbReference type="InterPro" id="IPR050884">
    <property type="entry name" value="CNP_phosphodiesterase-III"/>
</dbReference>
<dbReference type="InterPro" id="IPR029052">
    <property type="entry name" value="Metallo-depent_PP-like"/>
</dbReference>
<dbReference type="Gene3D" id="3.60.21.40">
    <property type="entry name" value="GpdQ, catalytic alpha/beta sandwich domain"/>
    <property type="match status" value="1"/>
</dbReference>
<dbReference type="Gene3D" id="3.30.750.180">
    <property type="entry name" value="GpdQ, beta-strand dimerisation domain"/>
    <property type="match status" value="1"/>
</dbReference>
<reference evidence="6 7" key="1">
    <citation type="submission" date="2019-06" db="EMBL/GenBank/DDBJ databases">
        <title>Whole genome sequence for Rhodospirillaceae sp. R148.</title>
        <authorList>
            <person name="Wang G."/>
        </authorList>
    </citation>
    <scope>NUCLEOTIDE SEQUENCE [LARGE SCALE GENOMIC DNA]</scope>
    <source>
        <strain evidence="6 7">R148</strain>
    </source>
</reference>
<evidence type="ECO:0000256" key="2">
    <source>
        <dbReference type="ARBA" id="ARBA00022801"/>
    </source>
</evidence>
<dbReference type="SUPFAM" id="SSF56300">
    <property type="entry name" value="Metallo-dependent phosphatases"/>
    <property type="match status" value="1"/>
</dbReference>
<dbReference type="EMBL" id="VHSH01000012">
    <property type="protein sequence ID" value="TQV72521.1"/>
    <property type="molecule type" value="Genomic_DNA"/>
</dbReference>
<proteinExistence type="inferred from homology"/>
<dbReference type="Pfam" id="PF00149">
    <property type="entry name" value="Metallophos"/>
    <property type="match status" value="1"/>
</dbReference>
<protein>
    <submittedName>
        <fullName evidence="6">Phosphodiesterase</fullName>
    </submittedName>
</protein>
<evidence type="ECO:0000313" key="7">
    <source>
        <dbReference type="Proteomes" id="UP000315252"/>
    </source>
</evidence>